<keyword evidence="3" id="KW-1185">Reference proteome</keyword>
<name>A0AAV4XFB3_CAEEX</name>
<reference evidence="2 3" key="1">
    <citation type="submission" date="2021-06" db="EMBL/GenBank/DDBJ databases">
        <title>Caerostris extrusa draft genome.</title>
        <authorList>
            <person name="Kono N."/>
            <person name="Arakawa K."/>
        </authorList>
    </citation>
    <scope>NUCLEOTIDE SEQUENCE [LARGE SCALE GENOMIC DNA]</scope>
</reference>
<dbReference type="EMBL" id="BPLR01000232">
    <property type="protein sequence ID" value="GIY93098.1"/>
    <property type="molecule type" value="Genomic_DNA"/>
</dbReference>
<feature type="signal peptide" evidence="1">
    <location>
        <begin position="1"/>
        <end position="24"/>
    </location>
</feature>
<dbReference type="AlphaFoldDB" id="A0AAV4XFB3"/>
<accession>A0AAV4XFB3</accession>
<evidence type="ECO:0000313" key="3">
    <source>
        <dbReference type="Proteomes" id="UP001054945"/>
    </source>
</evidence>
<organism evidence="2 3">
    <name type="scientific">Caerostris extrusa</name>
    <name type="common">Bark spider</name>
    <name type="synonym">Caerostris bankana</name>
    <dbReference type="NCBI Taxonomy" id="172846"/>
    <lineage>
        <taxon>Eukaryota</taxon>
        <taxon>Metazoa</taxon>
        <taxon>Ecdysozoa</taxon>
        <taxon>Arthropoda</taxon>
        <taxon>Chelicerata</taxon>
        <taxon>Arachnida</taxon>
        <taxon>Araneae</taxon>
        <taxon>Araneomorphae</taxon>
        <taxon>Entelegynae</taxon>
        <taxon>Araneoidea</taxon>
        <taxon>Araneidae</taxon>
        <taxon>Caerostris</taxon>
    </lineage>
</organism>
<evidence type="ECO:0000313" key="2">
    <source>
        <dbReference type="EMBL" id="GIY93098.1"/>
    </source>
</evidence>
<sequence>MQWTVLRTRLIWIVFVSLITFALGEEFFHSRNREDNVNYRTMEDKNIVTSTEKAEWAESASYCYTLRTWWNIQ</sequence>
<keyword evidence="1" id="KW-0732">Signal</keyword>
<protein>
    <submittedName>
        <fullName evidence="2">Uncharacterized protein</fullName>
    </submittedName>
</protein>
<proteinExistence type="predicted"/>
<comment type="caution">
    <text evidence="2">The sequence shown here is derived from an EMBL/GenBank/DDBJ whole genome shotgun (WGS) entry which is preliminary data.</text>
</comment>
<evidence type="ECO:0000256" key="1">
    <source>
        <dbReference type="SAM" id="SignalP"/>
    </source>
</evidence>
<gene>
    <name evidence="2" type="ORF">CEXT_359521</name>
</gene>
<dbReference type="Proteomes" id="UP001054945">
    <property type="component" value="Unassembled WGS sequence"/>
</dbReference>
<feature type="chain" id="PRO_5043674677" evidence="1">
    <location>
        <begin position="25"/>
        <end position="73"/>
    </location>
</feature>